<feature type="compositionally biased region" description="Basic and acidic residues" evidence="1">
    <location>
        <begin position="231"/>
        <end position="265"/>
    </location>
</feature>
<feature type="region of interest" description="Disordered" evidence="1">
    <location>
        <begin position="578"/>
        <end position="655"/>
    </location>
</feature>
<dbReference type="EMBL" id="SGPL01000045">
    <property type="protein sequence ID" value="THH19444.1"/>
    <property type="molecule type" value="Genomic_DNA"/>
</dbReference>
<comment type="caution">
    <text evidence="2">The sequence shown here is derived from an EMBL/GenBank/DDBJ whole genome shotgun (WGS) entry which is preliminary data.</text>
</comment>
<sequence length="868" mass="93272">MSPPHAYTLGVATGIPIPDDDDDICPVCEGECTCYSTSIATTTQPTPTPRTTITVPSARPSSTATSASSRGPLKIKLTVPPGLLARARLASSSTKKINNTSDVAQPVKRRGRPPKAVAAPKPKQPLSKSKGKDTIGKTARRKACSDDEYCPAGAGPSSSSIRTDVFQAHQNTGEDDEVDEMQSIQFPTFVSAVSSSSADESSSSDDDTASSGFSTDSSIEDEEESFILNEEQQRAHAHDKARVKRELLGDGANKWKERRNNWEIRPRKKSVGPSGDEMDMDSDDSEDDGEDEDEDEDADQEDNEGDDDGDADMDGEDNSSRVMYAGIATSWSEGEESSFDAELFFAGLDDSDSGADGVQEHANDDETADEDEDELALDAMALAASAIFEVTEGWDGSVIFTNGLKDGQGLLDFDFEANAAQLVQAGTGDDEGDDTDVQMSEADGMLTDSEEDDALEEMDSDGETTEEELVDEKGLPTARAMRLFRPPTTPSSIDPMSTMSPGPRPRAASYHDHRESPKPADILAGRIYMDDEDEDEEPPVSDVASMTLSSRSERDTPRIPIMGTFAADKSDALRRAVIDGSKNDIPSPFPKQRKRILSNPWSGRSVSSSRDRSHSLSSLSQQPQFMLSPSPFGQLPLSDDPASQASPDHPPAAPIELDDVLDASMLDSDPFDAQMSGLPSSSGLGDEAMYVESNGERHLQSLSRWDRVPIGTFRRTRESGLADGGNELAYGGMIRSSPFTGMLWQDKSTAGANDGGVSTPTSRGKNGRRRGKGRMDVVISPVILPVRDRDGDRTPTQSGGHSPPHSKPRKSSRKEKMLKKKSMLGAAAGRRPMQHHHHHGHHPNAKGRAAGSVQRSGLFGGSVPPLSL</sequence>
<feature type="compositionally biased region" description="Basic residues" evidence="1">
    <location>
        <begin position="832"/>
        <end position="845"/>
    </location>
</feature>
<feature type="region of interest" description="Disordered" evidence="1">
    <location>
        <begin position="40"/>
        <end position="74"/>
    </location>
</feature>
<feature type="compositionally biased region" description="Polar residues" evidence="1">
    <location>
        <begin position="90"/>
        <end position="103"/>
    </location>
</feature>
<protein>
    <submittedName>
        <fullName evidence="2">Uncharacterized protein</fullName>
    </submittedName>
</protein>
<feature type="compositionally biased region" description="Low complexity" evidence="1">
    <location>
        <begin position="188"/>
        <end position="201"/>
    </location>
</feature>
<feature type="region of interest" description="Disordered" evidence="1">
    <location>
        <begin position="484"/>
        <end position="562"/>
    </location>
</feature>
<feature type="compositionally biased region" description="Polar residues" evidence="1">
    <location>
        <begin position="490"/>
        <end position="500"/>
    </location>
</feature>
<feature type="region of interest" description="Disordered" evidence="1">
    <location>
        <begin position="445"/>
        <end position="472"/>
    </location>
</feature>
<feature type="region of interest" description="Disordered" evidence="1">
    <location>
        <begin position="745"/>
        <end position="868"/>
    </location>
</feature>
<evidence type="ECO:0000256" key="1">
    <source>
        <dbReference type="SAM" id="MobiDB-lite"/>
    </source>
</evidence>
<keyword evidence="3" id="KW-1185">Reference proteome</keyword>
<feature type="compositionally biased region" description="Acidic residues" evidence="1">
    <location>
        <begin position="530"/>
        <end position="539"/>
    </location>
</feature>
<feature type="compositionally biased region" description="Acidic residues" evidence="1">
    <location>
        <begin position="448"/>
        <end position="470"/>
    </location>
</feature>
<dbReference type="AlphaFoldDB" id="A0A4S4M300"/>
<feature type="compositionally biased region" description="Low complexity" evidence="1">
    <location>
        <begin position="41"/>
        <end position="70"/>
    </location>
</feature>
<feature type="compositionally biased region" description="Polar residues" evidence="1">
    <location>
        <begin position="746"/>
        <end position="762"/>
    </location>
</feature>
<dbReference type="OrthoDB" id="3259498at2759"/>
<feature type="compositionally biased region" description="Low complexity" evidence="1">
    <location>
        <begin position="615"/>
        <end position="630"/>
    </location>
</feature>
<accession>A0A4S4M300</accession>
<feature type="compositionally biased region" description="Low complexity" evidence="1">
    <location>
        <begin position="598"/>
        <end position="608"/>
    </location>
</feature>
<feature type="compositionally biased region" description="Basic and acidic residues" evidence="1">
    <location>
        <begin position="509"/>
        <end position="518"/>
    </location>
</feature>
<evidence type="ECO:0000313" key="3">
    <source>
        <dbReference type="Proteomes" id="UP000310158"/>
    </source>
</evidence>
<evidence type="ECO:0000313" key="2">
    <source>
        <dbReference type="EMBL" id="THH19444.1"/>
    </source>
</evidence>
<feature type="compositionally biased region" description="Basic residues" evidence="1">
    <location>
        <begin position="804"/>
        <end position="822"/>
    </location>
</feature>
<dbReference type="Proteomes" id="UP000310158">
    <property type="component" value="Unassembled WGS sequence"/>
</dbReference>
<feature type="region of interest" description="Disordered" evidence="1">
    <location>
        <begin position="89"/>
        <end position="373"/>
    </location>
</feature>
<name>A0A4S4M300_9AGAM</name>
<feature type="compositionally biased region" description="Acidic residues" evidence="1">
    <location>
        <begin position="276"/>
        <end position="317"/>
    </location>
</feature>
<feature type="region of interest" description="Disordered" evidence="1">
    <location>
        <begin position="667"/>
        <end position="687"/>
    </location>
</feature>
<proteinExistence type="predicted"/>
<gene>
    <name evidence="2" type="ORF">EW146_g1725</name>
</gene>
<organism evidence="2 3">
    <name type="scientific">Bondarzewia mesenterica</name>
    <dbReference type="NCBI Taxonomy" id="1095465"/>
    <lineage>
        <taxon>Eukaryota</taxon>
        <taxon>Fungi</taxon>
        <taxon>Dikarya</taxon>
        <taxon>Basidiomycota</taxon>
        <taxon>Agaricomycotina</taxon>
        <taxon>Agaricomycetes</taxon>
        <taxon>Russulales</taxon>
        <taxon>Bondarzewiaceae</taxon>
        <taxon>Bondarzewia</taxon>
    </lineage>
</organism>
<reference evidence="2 3" key="1">
    <citation type="submission" date="2019-02" db="EMBL/GenBank/DDBJ databases">
        <title>Genome sequencing of the rare red list fungi Bondarzewia mesenterica.</title>
        <authorList>
            <person name="Buettner E."/>
            <person name="Kellner H."/>
        </authorList>
    </citation>
    <scope>NUCLEOTIDE SEQUENCE [LARGE SCALE GENOMIC DNA]</scope>
    <source>
        <strain evidence="2 3">DSM 108281</strain>
    </source>
</reference>